<organism evidence="2 3">
    <name type="scientific">Noviherbaspirillum galbum</name>
    <dbReference type="NCBI Taxonomy" id="2709383"/>
    <lineage>
        <taxon>Bacteria</taxon>
        <taxon>Pseudomonadati</taxon>
        <taxon>Pseudomonadota</taxon>
        <taxon>Betaproteobacteria</taxon>
        <taxon>Burkholderiales</taxon>
        <taxon>Oxalobacteraceae</taxon>
        <taxon>Noviherbaspirillum</taxon>
    </lineage>
</organism>
<evidence type="ECO:0000313" key="3">
    <source>
        <dbReference type="Proteomes" id="UP000482155"/>
    </source>
</evidence>
<dbReference type="EMBL" id="JAAIVB010000068">
    <property type="protein sequence ID" value="NEX63193.1"/>
    <property type="molecule type" value="Genomic_DNA"/>
</dbReference>
<protein>
    <submittedName>
        <fullName evidence="2">Uncharacterized protein</fullName>
    </submittedName>
</protein>
<accession>A0A6B3SR11</accession>
<evidence type="ECO:0000256" key="1">
    <source>
        <dbReference type="SAM" id="MobiDB-lite"/>
    </source>
</evidence>
<feature type="region of interest" description="Disordered" evidence="1">
    <location>
        <begin position="1"/>
        <end position="21"/>
    </location>
</feature>
<evidence type="ECO:0000313" key="2">
    <source>
        <dbReference type="EMBL" id="NEX63193.1"/>
    </source>
</evidence>
<dbReference type="AlphaFoldDB" id="A0A6B3SR11"/>
<gene>
    <name evidence="2" type="ORF">G3574_19090</name>
</gene>
<keyword evidence="3" id="KW-1185">Reference proteome</keyword>
<reference evidence="2 3" key="1">
    <citation type="submission" date="2020-02" db="EMBL/GenBank/DDBJ databases">
        <authorList>
            <person name="Kim M.K."/>
        </authorList>
    </citation>
    <scope>NUCLEOTIDE SEQUENCE [LARGE SCALE GENOMIC DNA]</scope>
    <source>
        <strain evidence="2 3">17J57-3</strain>
    </source>
</reference>
<dbReference type="Proteomes" id="UP000482155">
    <property type="component" value="Unassembled WGS sequence"/>
</dbReference>
<sequence length="104" mass="12157">MNAWLSAMDDAQRQAPEQDAQVRPVQSSFQFRYARTEIVARGGQAHVRHHEARYEDGRLVREECEGTLDPAAWERMVEENQRLFARQVESVLSLWSLPFGGWRR</sequence>
<name>A0A6B3SR11_9BURK</name>
<comment type="caution">
    <text evidence="2">The sequence shown here is derived from an EMBL/GenBank/DDBJ whole genome shotgun (WGS) entry which is preliminary data.</text>
</comment>
<dbReference type="RefSeq" id="WP_163966764.1">
    <property type="nucleotide sequence ID" value="NZ_JAAIVB010000068.1"/>
</dbReference>
<proteinExistence type="predicted"/>